<protein>
    <recommendedName>
        <fullName evidence="1">non-specific serine/threonine protein kinase</fullName>
        <ecNumber evidence="1">2.7.11.1</ecNumber>
    </recommendedName>
</protein>
<comment type="catalytic activity">
    <reaction evidence="8">
        <text>L-seryl-[protein] + ATP = O-phospho-L-seryl-[protein] + ADP + H(+)</text>
        <dbReference type="Rhea" id="RHEA:17989"/>
        <dbReference type="Rhea" id="RHEA-COMP:9863"/>
        <dbReference type="Rhea" id="RHEA-COMP:11604"/>
        <dbReference type="ChEBI" id="CHEBI:15378"/>
        <dbReference type="ChEBI" id="CHEBI:29999"/>
        <dbReference type="ChEBI" id="CHEBI:30616"/>
        <dbReference type="ChEBI" id="CHEBI:83421"/>
        <dbReference type="ChEBI" id="CHEBI:456216"/>
        <dbReference type="EC" id="2.7.11.1"/>
    </reaction>
</comment>
<comment type="caution">
    <text evidence="11">The sequence shown here is derived from an EMBL/GenBank/DDBJ whole genome shotgun (WGS) entry which is preliminary data.</text>
</comment>
<evidence type="ECO:0000256" key="5">
    <source>
        <dbReference type="ARBA" id="ARBA00022777"/>
    </source>
</evidence>
<dbReference type="Gene3D" id="3.30.200.20">
    <property type="entry name" value="Phosphorylase Kinase, domain 1"/>
    <property type="match status" value="1"/>
</dbReference>
<dbReference type="InterPro" id="IPR031636">
    <property type="entry name" value="PknG_TPR"/>
</dbReference>
<dbReference type="EMBL" id="JBHMCR010000007">
    <property type="protein sequence ID" value="MFB9521249.1"/>
    <property type="molecule type" value="Genomic_DNA"/>
</dbReference>
<dbReference type="InterPro" id="IPR011009">
    <property type="entry name" value="Kinase-like_dom_sf"/>
</dbReference>
<evidence type="ECO:0000313" key="11">
    <source>
        <dbReference type="EMBL" id="MFB9521249.1"/>
    </source>
</evidence>
<evidence type="ECO:0000256" key="2">
    <source>
        <dbReference type="ARBA" id="ARBA00022527"/>
    </source>
</evidence>
<keyword evidence="4" id="KW-0547">Nucleotide-binding</keyword>
<dbReference type="InterPro" id="IPR000719">
    <property type="entry name" value="Prot_kinase_dom"/>
</dbReference>
<dbReference type="Pfam" id="PF16918">
    <property type="entry name" value="PknG_TPR"/>
    <property type="match status" value="1"/>
</dbReference>
<dbReference type="PROSITE" id="PS50011">
    <property type="entry name" value="PROTEIN_KINASE_DOM"/>
    <property type="match status" value="1"/>
</dbReference>
<evidence type="ECO:0000256" key="3">
    <source>
        <dbReference type="ARBA" id="ARBA00022679"/>
    </source>
</evidence>
<dbReference type="SMART" id="SM00220">
    <property type="entry name" value="S_TKc"/>
    <property type="match status" value="1"/>
</dbReference>
<evidence type="ECO:0000256" key="7">
    <source>
        <dbReference type="ARBA" id="ARBA00047899"/>
    </source>
</evidence>
<dbReference type="PANTHER" id="PTHR24363:SF0">
    <property type="entry name" value="SERINE_THREONINE KINASE LIKE DOMAIN CONTAINING 1"/>
    <property type="match status" value="1"/>
</dbReference>
<dbReference type="RefSeq" id="WP_345228200.1">
    <property type="nucleotide sequence ID" value="NZ_BAAAXE010000015.1"/>
</dbReference>
<evidence type="ECO:0000256" key="4">
    <source>
        <dbReference type="ARBA" id="ARBA00022741"/>
    </source>
</evidence>
<feature type="region of interest" description="Disordered" evidence="9">
    <location>
        <begin position="40"/>
        <end position="75"/>
    </location>
</feature>
<dbReference type="InterPro" id="IPR011990">
    <property type="entry name" value="TPR-like_helical_dom_sf"/>
</dbReference>
<gene>
    <name evidence="11" type="ORF">ACFFTU_14965</name>
</gene>
<evidence type="ECO:0000256" key="1">
    <source>
        <dbReference type="ARBA" id="ARBA00012513"/>
    </source>
</evidence>
<dbReference type="Proteomes" id="UP001589718">
    <property type="component" value="Unassembled WGS sequence"/>
</dbReference>
<feature type="domain" description="Protein kinase" evidence="10">
    <location>
        <begin position="131"/>
        <end position="394"/>
    </location>
</feature>
<organism evidence="11 12">
    <name type="scientific">Streptomyces cremeus</name>
    <dbReference type="NCBI Taxonomy" id="66881"/>
    <lineage>
        <taxon>Bacteria</taxon>
        <taxon>Bacillati</taxon>
        <taxon>Actinomycetota</taxon>
        <taxon>Actinomycetes</taxon>
        <taxon>Kitasatosporales</taxon>
        <taxon>Streptomycetaceae</taxon>
        <taxon>Streptomyces</taxon>
    </lineage>
</organism>
<keyword evidence="2" id="KW-0723">Serine/threonine-protein kinase</keyword>
<evidence type="ECO:0000313" key="12">
    <source>
        <dbReference type="Proteomes" id="UP001589718"/>
    </source>
</evidence>
<dbReference type="PANTHER" id="PTHR24363">
    <property type="entry name" value="SERINE/THREONINE PROTEIN KINASE"/>
    <property type="match status" value="1"/>
</dbReference>
<dbReference type="Gene3D" id="1.10.510.10">
    <property type="entry name" value="Transferase(Phosphotransferase) domain 1"/>
    <property type="match status" value="1"/>
</dbReference>
<evidence type="ECO:0000259" key="10">
    <source>
        <dbReference type="PROSITE" id="PS50011"/>
    </source>
</evidence>
<keyword evidence="12" id="KW-1185">Reference proteome</keyword>
<proteinExistence type="predicted"/>
<evidence type="ECO:0000256" key="6">
    <source>
        <dbReference type="ARBA" id="ARBA00022840"/>
    </source>
</evidence>
<keyword evidence="6" id="KW-0067">ATP-binding</keyword>
<name>A0ABV5PDQ7_STRCM</name>
<dbReference type="SUPFAM" id="SSF56112">
    <property type="entry name" value="Protein kinase-like (PK-like)"/>
    <property type="match status" value="1"/>
</dbReference>
<reference evidence="11 12" key="1">
    <citation type="submission" date="2024-09" db="EMBL/GenBank/DDBJ databases">
        <authorList>
            <person name="Sun Q."/>
            <person name="Mori K."/>
        </authorList>
    </citation>
    <scope>NUCLEOTIDE SEQUENCE [LARGE SCALE GENOMIC DNA]</scope>
    <source>
        <strain evidence="11 12">JCM 4362</strain>
    </source>
</reference>
<comment type="catalytic activity">
    <reaction evidence="7">
        <text>L-threonyl-[protein] + ATP = O-phospho-L-threonyl-[protein] + ADP + H(+)</text>
        <dbReference type="Rhea" id="RHEA:46608"/>
        <dbReference type="Rhea" id="RHEA-COMP:11060"/>
        <dbReference type="Rhea" id="RHEA-COMP:11605"/>
        <dbReference type="ChEBI" id="CHEBI:15378"/>
        <dbReference type="ChEBI" id="CHEBI:30013"/>
        <dbReference type="ChEBI" id="CHEBI:30616"/>
        <dbReference type="ChEBI" id="CHEBI:61977"/>
        <dbReference type="ChEBI" id="CHEBI:456216"/>
        <dbReference type="EC" id="2.7.11.1"/>
    </reaction>
</comment>
<dbReference type="EC" id="2.7.11.1" evidence="1"/>
<evidence type="ECO:0000256" key="8">
    <source>
        <dbReference type="ARBA" id="ARBA00048679"/>
    </source>
</evidence>
<evidence type="ECO:0000256" key="9">
    <source>
        <dbReference type="SAM" id="MobiDB-lite"/>
    </source>
</evidence>
<sequence>MTTTVTAPCPHRRVTGAPCPGRVLFTGYCGTCGRHEEAQPLPPLAPHPAGNGPAGFLELPLQRPSSPADRKKDPGLPAVMRCSSQKCGIRFFPPYVSGPVPPKGHCPRCNTPYFYEPDEFDENTPPLDGQYRFQFVIARGGQGWVYLAHDLHLDETVAIKGLLNRYEENGPAQADKERRNLTAIRHQRIVRIRNFIRRFDPADPAKLTGAYIVMDDVGDRTLEAMIDATRRGEFVLDVEHVITYGVRILDALQHLHDMGSAYLDMKPSNVVHHERDIKVIDLGALRDLGVPQKEITRTDRYTSPEIDTTLVPTAAHDIHTVGVTLRELAEWAVGDDVPGLGTASFAAIVRRATDPDPDARFATAKEMEDQLLGALREIRALRGKRDQPRPSPCFTPATRLLGARLGSVPPPEHWTARPLHERARVAQAPPLDLGTPTPVEIARGLPVPIPHEDDPQKEWFSTTLYDPARYRAEQPDPADPSGEIHLHNVRVRVAEATPAALADAREQLDLAAGIPGRRAGLRWRLEWHRGLVELAAGQVGRALDHFAEVHRALPGEYATKLALAHCAELLGPHAPTSPPTPAEPAAPLAYRHYQAVHLRNPSHGGSALGLARLALAEGDRRGALEVLGRVPPSSRDWPVVQIAVWRITAGRLAGDREGLPTPERSAEVLAEIEHTAPDALPRLSDDDVLRLRTELLEWRLDTLRAWNDASDGPWWKRMSAEERTVREQLEGNYRMLAQQRPDRAEFEHLIDLSHTVRPGSRF</sequence>
<keyword evidence="3" id="KW-0808">Transferase</keyword>
<dbReference type="Gene3D" id="1.25.40.10">
    <property type="entry name" value="Tetratricopeptide repeat domain"/>
    <property type="match status" value="2"/>
</dbReference>
<keyword evidence="5" id="KW-0418">Kinase</keyword>
<dbReference type="Pfam" id="PF00069">
    <property type="entry name" value="Pkinase"/>
    <property type="match status" value="1"/>
</dbReference>
<accession>A0ABV5PDQ7</accession>